<reference evidence="2 3" key="1">
    <citation type="submission" date="2016-11" db="EMBL/GenBank/DDBJ databases">
        <authorList>
            <person name="Jaros S."/>
            <person name="Januszkiewicz K."/>
            <person name="Wedrychowicz H."/>
        </authorList>
    </citation>
    <scope>NUCLEOTIDE SEQUENCE [LARGE SCALE GENOMIC DNA]</scope>
    <source>
        <strain evidence="2 3">DSM 26897</strain>
    </source>
</reference>
<accession>A0A1M4SL55</accession>
<evidence type="ECO:0000313" key="3">
    <source>
        <dbReference type="Proteomes" id="UP000184368"/>
    </source>
</evidence>
<evidence type="ECO:0000313" key="2">
    <source>
        <dbReference type="EMBL" id="SHE32940.1"/>
    </source>
</evidence>
<organism evidence="2 3">
    <name type="scientific">Cnuella takakiae</name>
    <dbReference type="NCBI Taxonomy" id="1302690"/>
    <lineage>
        <taxon>Bacteria</taxon>
        <taxon>Pseudomonadati</taxon>
        <taxon>Bacteroidota</taxon>
        <taxon>Chitinophagia</taxon>
        <taxon>Chitinophagales</taxon>
        <taxon>Chitinophagaceae</taxon>
        <taxon>Cnuella</taxon>
    </lineage>
</organism>
<keyword evidence="1" id="KW-1133">Transmembrane helix</keyword>
<proteinExistence type="predicted"/>
<dbReference type="PANTHER" id="PTHR32063">
    <property type="match status" value="1"/>
</dbReference>
<dbReference type="AlphaFoldDB" id="A0A1M4SL55"/>
<keyword evidence="1" id="KW-0472">Membrane</keyword>
<dbReference type="Gene3D" id="3.30.2090.10">
    <property type="entry name" value="Multidrug efflux transporter AcrB TolC docking domain, DN and DC subdomains"/>
    <property type="match status" value="1"/>
</dbReference>
<dbReference type="Gene3D" id="3.30.70.1430">
    <property type="entry name" value="Multidrug efflux transporter AcrB pore domain"/>
    <property type="match status" value="1"/>
</dbReference>
<name>A0A1M4SL55_9BACT</name>
<dbReference type="PRINTS" id="PR00702">
    <property type="entry name" value="ACRIFLAVINRP"/>
</dbReference>
<dbReference type="SUPFAM" id="SSF82693">
    <property type="entry name" value="Multidrug efflux transporter AcrB pore domain, PN1, PN2, PC1 and PC2 subdomains"/>
    <property type="match status" value="2"/>
</dbReference>
<dbReference type="OrthoDB" id="636130at2"/>
<dbReference type="EMBL" id="FQUO01000001">
    <property type="protein sequence ID" value="SHE32940.1"/>
    <property type="molecule type" value="Genomic_DNA"/>
</dbReference>
<dbReference type="Gene3D" id="1.20.1640.10">
    <property type="entry name" value="Multidrug efflux transporter AcrB transmembrane domain"/>
    <property type="match status" value="1"/>
</dbReference>
<feature type="transmembrane region" description="Helical" evidence="1">
    <location>
        <begin position="363"/>
        <end position="381"/>
    </location>
</feature>
<evidence type="ECO:0000256" key="1">
    <source>
        <dbReference type="SAM" id="Phobius"/>
    </source>
</evidence>
<gene>
    <name evidence="2" type="ORF">SAMN05444008_101162</name>
</gene>
<dbReference type="Gene3D" id="3.30.70.1320">
    <property type="entry name" value="Multidrug efflux transporter AcrB pore domain like"/>
    <property type="match status" value="1"/>
</dbReference>
<keyword evidence="1" id="KW-0812">Transmembrane</keyword>
<sequence>MVHRIIEWSLRNRFIVLTLVAGLFVWGIISVKRNPIDAIPDLSENQVIVFTEWMGRAPQLIEDQITYPLVTNLQGMPRIKYVRGTSMFGMSFIYVIFEDDVDVYWARARVLERLSTVSQSLPQGATPQLGPDGTGVGHILWYTLDAPKLDLGEQRAIQDWYVKFALQNVPGVSEIASFGGFQKQYSITLSPNKLLYYKLSVGDVINAVRTNNNESGGRKFELSDIGYIIKTSGYLQSLEQIENIPVQNQAGVAVRVADIATVQMIGETRLGIFDQNGEGERVGGIVVMRYGENAASVIEGIKKKMLEVAKGLPEGVKFDIVYDRGELIQESVDSIKNTLIEEMIVVSLIVIIFLFHWRSALSIVIQIPITIAIAFILLNAFGISSNIMSLTGIALAIGVIVDNGIIMSENAYKHLAERYALWEKEKKYKIK</sequence>
<dbReference type="Pfam" id="PF00873">
    <property type="entry name" value="ACR_tran"/>
    <property type="match status" value="1"/>
</dbReference>
<dbReference type="InterPro" id="IPR027463">
    <property type="entry name" value="AcrB_DN_DC_subdom"/>
</dbReference>
<feature type="transmembrane region" description="Helical" evidence="1">
    <location>
        <begin position="387"/>
        <end position="406"/>
    </location>
</feature>
<protein>
    <submittedName>
        <fullName evidence="2">Heavy metal efflux pump, CzcA family</fullName>
    </submittedName>
</protein>
<dbReference type="InterPro" id="IPR001036">
    <property type="entry name" value="Acrflvin-R"/>
</dbReference>
<dbReference type="Proteomes" id="UP000184368">
    <property type="component" value="Unassembled WGS sequence"/>
</dbReference>
<dbReference type="GO" id="GO:0042910">
    <property type="term" value="F:xenobiotic transmembrane transporter activity"/>
    <property type="evidence" value="ECO:0007669"/>
    <property type="project" value="TreeGrafter"/>
</dbReference>
<feature type="transmembrane region" description="Helical" evidence="1">
    <location>
        <begin position="339"/>
        <end position="356"/>
    </location>
</feature>
<keyword evidence="3" id="KW-1185">Reference proteome</keyword>
<dbReference type="GO" id="GO:0005886">
    <property type="term" value="C:plasma membrane"/>
    <property type="evidence" value="ECO:0007669"/>
    <property type="project" value="TreeGrafter"/>
</dbReference>
<dbReference type="STRING" id="1302690.BUE76_23680"/>
<dbReference type="PANTHER" id="PTHR32063:SF19">
    <property type="entry name" value="CATION EFFLUX SYSTEM PROTEIN CUSA"/>
    <property type="match status" value="1"/>
</dbReference>
<dbReference type="SUPFAM" id="SSF82866">
    <property type="entry name" value="Multidrug efflux transporter AcrB transmembrane domain"/>
    <property type="match status" value="1"/>
</dbReference>
<dbReference type="SUPFAM" id="SSF82714">
    <property type="entry name" value="Multidrug efflux transporter AcrB TolC docking domain, DN and DC subdomains"/>
    <property type="match status" value="1"/>
</dbReference>
<feature type="transmembrane region" description="Helical" evidence="1">
    <location>
        <begin position="12"/>
        <end position="29"/>
    </location>
</feature>
<dbReference type="RefSeq" id="WP_073039075.1">
    <property type="nucleotide sequence ID" value="NZ_FQUO01000001.1"/>
</dbReference>